<dbReference type="Proteomes" id="UP000601435">
    <property type="component" value="Unassembled WGS sequence"/>
</dbReference>
<feature type="domain" description="CCHC-type" evidence="3">
    <location>
        <begin position="282"/>
        <end position="298"/>
    </location>
</feature>
<accession>A0A813B3R6</accession>
<organism evidence="4 5">
    <name type="scientific">Symbiodinium necroappetens</name>
    <dbReference type="NCBI Taxonomy" id="1628268"/>
    <lineage>
        <taxon>Eukaryota</taxon>
        <taxon>Sar</taxon>
        <taxon>Alveolata</taxon>
        <taxon>Dinophyceae</taxon>
        <taxon>Suessiales</taxon>
        <taxon>Symbiodiniaceae</taxon>
        <taxon>Symbiodinium</taxon>
    </lineage>
</organism>
<feature type="compositionally biased region" description="Basic and acidic residues" evidence="2">
    <location>
        <begin position="598"/>
        <end position="617"/>
    </location>
</feature>
<dbReference type="GO" id="GO:0003676">
    <property type="term" value="F:nucleic acid binding"/>
    <property type="evidence" value="ECO:0007669"/>
    <property type="project" value="InterPro"/>
</dbReference>
<protein>
    <recommendedName>
        <fullName evidence="3">CCHC-type domain-containing protein</fullName>
    </recommendedName>
</protein>
<dbReference type="InterPro" id="IPR001878">
    <property type="entry name" value="Znf_CCHC"/>
</dbReference>
<evidence type="ECO:0000313" key="4">
    <source>
        <dbReference type="EMBL" id="CAE7889512.1"/>
    </source>
</evidence>
<keyword evidence="1" id="KW-0862">Zinc</keyword>
<dbReference type="InterPro" id="IPR036875">
    <property type="entry name" value="Znf_CCHC_sf"/>
</dbReference>
<feature type="region of interest" description="Disordered" evidence="2">
    <location>
        <begin position="589"/>
        <end position="617"/>
    </location>
</feature>
<dbReference type="SUPFAM" id="SSF57756">
    <property type="entry name" value="Retrovirus zinc finger-like domains"/>
    <property type="match status" value="1"/>
</dbReference>
<dbReference type="OrthoDB" id="437228at2759"/>
<keyword evidence="1" id="KW-0479">Metal-binding</keyword>
<evidence type="ECO:0000256" key="2">
    <source>
        <dbReference type="SAM" id="MobiDB-lite"/>
    </source>
</evidence>
<evidence type="ECO:0000256" key="1">
    <source>
        <dbReference type="PROSITE-ProRule" id="PRU00047"/>
    </source>
</evidence>
<dbReference type="GO" id="GO:0008270">
    <property type="term" value="F:zinc ion binding"/>
    <property type="evidence" value="ECO:0007669"/>
    <property type="project" value="UniProtKB-KW"/>
</dbReference>
<dbReference type="AlphaFoldDB" id="A0A813B3R6"/>
<proteinExistence type="predicted"/>
<dbReference type="PROSITE" id="PS50158">
    <property type="entry name" value="ZF_CCHC"/>
    <property type="match status" value="1"/>
</dbReference>
<reference evidence="4" key="1">
    <citation type="submission" date="2021-02" db="EMBL/GenBank/DDBJ databases">
        <authorList>
            <person name="Dougan E. K."/>
            <person name="Rhodes N."/>
            <person name="Thang M."/>
            <person name="Chan C."/>
        </authorList>
    </citation>
    <scope>NUCLEOTIDE SEQUENCE</scope>
</reference>
<keyword evidence="5" id="KW-1185">Reference proteome</keyword>
<sequence>MSGPGKDEERPRLERFDGSQPSTYRRWRRKAELMLLALPNTYTKDRWGAKLLEYVGGEAEEVCEALPLDKITKDGGHTLILEALDERYKELQKEALHNHLQEYFYGLQIKPGESYRNMIVRLDSAYRRLQEHSVELPTEVRGWFVLRKLQLDAASEAMLMTHTKGSLKHPDVIKAIQAIYPQGIAKASQARTKEVYEATNEVAEVDGEELIEDVFQAVADQVQSSEEYDDEDAVDVFETYKEVRKRLQQKKLGRGYKPDASQQWKLSGTVKGKLEMLKSKTKCHLCHERGHWKRECPRRGQAPGAARQQRPSGSNEAMVADEDGGHYKSIEEEHFLDVDELERFEIFLAEKEGGVEVILADREEAVDQGGEVRGDFERSLSEFLHSSEFCKDERSHEAYMTDCADLAEHGVPDTACRRTLVGESVLQRMSEALRQLGLRVRFIRENHEFRFGNSGTLKTKVSALIPVCLGGKQLAIRAAVLPGAGSETPLLLSKELLRKLQVKLDMGNDRIEIGRYGVSAKLRETERGHYALPLFEGLEQCKSKGDVPTNVGVKTHEVNTAEFSAQAQSGSIARSALIEDLMSEVTANATTEDQMSDIDAKILDEAPDHSDDDRDAV</sequence>
<evidence type="ECO:0000259" key="3">
    <source>
        <dbReference type="PROSITE" id="PS50158"/>
    </source>
</evidence>
<dbReference type="Gene3D" id="4.10.60.10">
    <property type="entry name" value="Zinc finger, CCHC-type"/>
    <property type="match status" value="1"/>
</dbReference>
<feature type="non-terminal residue" evidence="4">
    <location>
        <position position="1"/>
    </location>
</feature>
<feature type="region of interest" description="Disordered" evidence="2">
    <location>
        <begin position="295"/>
        <end position="320"/>
    </location>
</feature>
<comment type="caution">
    <text evidence="4">The sequence shown here is derived from an EMBL/GenBank/DDBJ whole genome shotgun (WGS) entry which is preliminary data.</text>
</comment>
<keyword evidence="1" id="KW-0863">Zinc-finger</keyword>
<gene>
    <name evidence="4" type="ORF">SNEC2469_LOCUS29510</name>
</gene>
<evidence type="ECO:0000313" key="5">
    <source>
        <dbReference type="Proteomes" id="UP000601435"/>
    </source>
</evidence>
<dbReference type="EMBL" id="CAJNJA010066538">
    <property type="protein sequence ID" value="CAE7889512.1"/>
    <property type="molecule type" value="Genomic_DNA"/>
</dbReference>
<name>A0A813B3R6_9DINO</name>